<feature type="domain" description="Arm DNA-binding" evidence="2">
    <location>
        <begin position="5"/>
        <end position="89"/>
    </location>
</feature>
<reference evidence="3" key="1">
    <citation type="submission" date="2019-03" db="EMBL/GenBank/DDBJ databases">
        <title>Single cell metagenomics reveals metabolic interactions within the superorganism composed of flagellate Streblomastix strix and complex community of Bacteroidetes bacteria on its surface.</title>
        <authorList>
            <person name="Treitli S.C."/>
            <person name="Kolisko M."/>
            <person name="Husnik F."/>
            <person name="Keeling P."/>
            <person name="Hampl V."/>
        </authorList>
    </citation>
    <scope>NUCLEOTIDE SEQUENCE</scope>
    <source>
        <strain evidence="3">STM</strain>
    </source>
</reference>
<comment type="caution">
    <text evidence="3">The sequence shown here is derived from an EMBL/GenBank/DDBJ whole genome shotgun (WGS) entry which is preliminary data.</text>
</comment>
<dbReference type="GO" id="GO:0015074">
    <property type="term" value="P:DNA integration"/>
    <property type="evidence" value="ECO:0007669"/>
    <property type="project" value="InterPro"/>
</dbReference>
<dbReference type="AlphaFoldDB" id="A0A5J4RHC0"/>
<keyword evidence="1" id="KW-0233">DNA recombination</keyword>
<dbReference type="GO" id="GO:0003677">
    <property type="term" value="F:DNA binding"/>
    <property type="evidence" value="ECO:0007669"/>
    <property type="project" value="InterPro"/>
</dbReference>
<dbReference type="Gene3D" id="1.10.443.10">
    <property type="entry name" value="Intergrase catalytic core"/>
    <property type="match status" value="1"/>
</dbReference>
<organism evidence="3">
    <name type="scientific">termite gut metagenome</name>
    <dbReference type="NCBI Taxonomy" id="433724"/>
    <lineage>
        <taxon>unclassified sequences</taxon>
        <taxon>metagenomes</taxon>
        <taxon>organismal metagenomes</taxon>
    </lineage>
</organism>
<evidence type="ECO:0000313" key="3">
    <source>
        <dbReference type="EMBL" id="KAA6332874.1"/>
    </source>
</evidence>
<evidence type="ECO:0000256" key="1">
    <source>
        <dbReference type="ARBA" id="ARBA00023172"/>
    </source>
</evidence>
<gene>
    <name evidence="3" type="ORF">EZS27_018666</name>
</gene>
<protein>
    <recommendedName>
        <fullName evidence="2">Arm DNA-binding domain-containing protein</fullName>
    </recommendedName>
</protein>
<dbReference type="EMBL" id="SNRY01001185">
    <property type="protein sequence ID" value="KAA6332874.1"/>
    <property type="molecule type" value="Genomic_DNA"/>
</dbReference>
<dbReference type="InterPro" id="IPR013762">
    <property type="entry name" value="Integrase-like_cat_sf"/>
</dbReference>
<proteinExistence type="predicted"/>
<name>A0A5J4RHC0_9ZZZZ</name>
<dbReference type="InterPro" id="IPR011010">
    <property type="entry name" value="DNA_brk_join_enz"/>
</dbReference>
<evidence type="ECO:0000259" key="2">
    <source>
        <dbReference type="Pfam" id="PF17293"/>
    </source>
</evidence>
<dbReference type="InterPro" id="IPR035386">
    <property type="entry name" value="Arm-DNA-bind_5"/>
</dbReference>
<sequence>MKTSVVLFKSKILANGDIPVMIRIFHVGKYKHISTGVSTKPKHWNSKQNRVGSTDKNYKEKNDIINSKYELICNRIKEYYSVFNDYDVEFIISDKPINKYPGPGITDFYDLIQLKIEDYTKYSSQLNIIQVRNTLKKIFGDKLPITDITQKWFSEFVKNLKQSKSIPQAQGIIKNFFKVYNWSVKQGFIPYRPLNYNRNDFTYHIQKRALSISEISMLQFDWRTFHKNKKENYTFEFNNTLNALSIYLIMFCMQGIAPIDLILLRIKDFELKEYETHPLNYIGVEYYSDLTNKLGSKNEIKKYYSIKTRRKKTGKLLKIIVNYDILYQLIEDYLYKEDGTKKNSNDYLINVFQSDKTYTDKQVHDQKNVAFVALNKTLKKYLGVVRKMDISNFSYYSARHSYLTIGNYMGISQNILASLAGHTEVALQNYLKEFEDIKILEETTKIWNLGDNEQ</sequence>
<dbReference type="GO" id="GO:0006310">
    <property type="term" value="P:DNA recombination"/>
    <property type="evidence" value="ECO:0007669"/>
    <property type="project" value="UniProtKB-KW"/>
</dbReference>
<accession>A0A5J4RHC0</accession>
<dbReference type="Pfam" id="PF17293">
    <property type="entry name" value="Arm-DNA-bind_5"/>
    <property type="match status" value="1"/>
</dbReference>
<dbReference type="SUPFAM" id="SSF56349">
    <property type="entry name" value="DNA breaking-rejoining enzymes"/>
    <property type="match status" value="1"/>
</dbReference>